<evidence type="ECO:0000256" key="7">
    <source>
        <dbReference type="ARBA" id="ARBA00049120"/>
    </source>
</evidence>
<dbReference type="Proteomes" id="UP000285744">
    <property type="component" value="Unassembled WGS sequence"/>
</dbReference>
<keyword evidence="6" id="KW-0238">DNA-binding</keyword>
<dbReference type="PRINTS" id="PR00508">
    <property type="entry name" value="S21N4MTFRASE"/>
</dbReference>
<evidence type="ECO:0000256" key="9">
    <source>
        <dbReference type="SAM" id="MobiDB-lite"/>
    </source>
</evidence>
<dbReference type="InterPro" id="IPR002941">
    <property type="entry name" value="DNA_methylase_N4/N6"/>
</dbReference>
<evidence type="ECO:0000256" key="2">
    <source>
        <dbReference type="ARBA" id="ARBA00022603"/>
    </source>
</evidence>
<dbReference type="EMBL" id="RAQQ01000059">
    <property type="protein sequence ID" value="RKF20501.1"/>
    <property type="molecule type" value="Genomic_DNA"/>
</dbReference>
<evidence type="ECO:0000313" key="12">
    <source>
        <dbReference type="Proteomes" id="UP000285744"/>
    </source>
</evidence>
<accession>A0A420EIE5</accession>
<dbReference type="Pfam" id="PF01555">
    <property type="entry name" value="N6_N4_Mtase"/>
    <property type="match status" value="1"/>
</dbReference>
<dbReference type="GO" id="GO:0003677">
    <property type="term" value="F:DNA binding"/>
    <property type="evidence" value="ECO:0007669"/>
    <property type="project" value="UniProtKB-KW"/>
</dbReference>
<evidence type="ECO:0000256" key="4">
    <source>
        <dbReference type="ARBA" id="ARBA00022691"/>
    </source>
</evidence>
<dbReference type="AlphaFoldDB" id="A0A420EIE5"/>
<evidence type="ECO:0000256" key="1">
    <source>
        <dbReference type="ARBA" id="ARBA00010203"/>
    </source>
</evidence>
<name>A0A420EIE5_9ACTN</name>
<dbReference type="GO" id="GO:0032259">
    <property type="term" value="P:methylation"/>
    <property type="evidence" value="ECO:0007669"/>
    <property type="project" value="UniProtKB-KW"/>
</dbReference>
<reference evidence="11 12" key="1">
    <citation type="journal article" date="2018" name="Int. J. Syst. Evol. Microbiol.">
        <title>Micromonospora globbae sp. nov., an endophytic actinomycete isolated from roots of Globba winitii C. H. Wright.</title>
        <authorList>
            <person name="Kuncharoen N."/>
            <person name="Pittayakhajonwut P."/>
            <person name="Tanasupawat S."/>
        </authorList>
    </citation>
    <scope>NUCLEOTIDE SEQUENCE [LARGE SCALE GENOMIC DNA]</scope>
    <source>
        <strain evidence="11 12">WPS1-2</strain>
    </source>
</reference>
<dbReference type="InterPro" id="IPR017985">
    <property type="entry name" value="MeTrfase_CN4_CS"/>
</dbReference>
<evidence type="ECO:0000256" key="8">
    <source>
        <dbReference type="RuleBase" id="RU362026"/>
    </source>
</evidence>
<gene>
    <name evidence="11" type="ORF">D7I43_31845</name>
</gene>
<evidence type="ECO:0000259" key="10">
    <source>
        <dbReference type="Pfam" id="PF01555"/>
    </source>
</evidence>
<sequence>MYLGDAQQVLAAMPDESVDCVVTSPPFWGLRDYGTGQWTGSDPTCAHPVRRRVDGTRCQRCPAVWSDPQYGLEPTLTHYVDRMIGLFEQVRRILTPSGTCWVNLGDCYSSASGGAPKGSRPQPGGLRPARPRAQDVLAPKNLVGVPWRVAFALQAFGWWLFSGSLRSPNGPDLPVSAVQRPMARQ</sequence>
<dbReference type="InterPro" id="IPR001091">
    <property type="entry name" value="RM_Methyltransferase"/>
</dbReference>
<proteinExistence type="inferred from homology"/>
<evidence type="ECO:0000256" key="6">
    <source>
        <dbReference type="ARBA" id="ARBA00023125"/>
    </source>
</evidence>
<dbReference type="GO" id="GO:0009307">
    <property type="term" value="P:DNA restriction-modification system"/>
    <property type="evidence" value="ECO:0007669"/>
    <property type="project" value="UniProtKB-KW"/>
</dbReference>
<dbReference type="SUPFAM" id="SSF53335">
    <property type="entry name" value="S-adenosyl-L-methionine-dependent methyltransferases"/>
    <property type="match status" value="1"/>
</dbReference>
<dbReference type="OrthoDB" id="9773060at2"/>
<dbReference type="Gene3D" id="3.40.50.150">
    <property type="entry name" value="Vaccinia Virus protein VP39"/>
    <property type="match status" value="1"/>
</dbReference>
<comment type="similarity">
    <text evidence="1">Belongs to the N(4)/N(6)-methyltransferase family. N(4) subfamily.</text>
</comment>
<keyword evidence="2 11" id="KW-0489">Methyltransferase</keyword>
<protein>
    <recommendedName>
        <fullName evidence="8">Methyltransferase</fullName>
        <ecNumber evidence="8">2.1.1.-</ecNumber>
    </recommendedName>
</protein>
<dbReference type="PROSITE" id="PS00093">
    <property type="entry name" value="N4_MTASE"/>
    <property type="match status" value="1"/>
</dbReference>
<evidence type="ECO:0000256" key="3">
    <source>
        <dbReference type="ARBA" id="ARBA00022679"/>
    </source>
</evidence>
<keyword evidence="4" id="KW-0949">S-adenosyl-L-methionine</keyword>
<evidence type="ECO:0000256" key="5">
    <source>
        <dbReference type="ARBA" id="ARBA00022747"/>
    </source>
</evidence>
<feature type="domain" description="DNA methylase N-4/N-6" evidence="10">
    <location>
        <begin position="18"/>
        <end position="160"/>
    </location>
</feature>
<dbReference type="GO" id="GO:0015667">
    <property type="term" value="F:site-specific DNA-methyltransferase (cytosine-N4-specific) activity"/>
    <property type="evidence" value="ECO:0007669"/>
    <property type="project" value="UniProtKB-EC"/>
</dbReference>
<keyword evidence="3 11" id="KW-0808">Transferase</keyword>
<comment type="caution">
    <text evidence="11">The sequence shown here is derived from an EMBL/GenBank/DDBJ whole genome shotgun (WGS) entry which is preliminary data.</text>
</comment>
<dbReference type="GO" id="GO:0008170">
    <property type="term" value="F:N-methyltransferase activity"/>
    <property type="evidence" value="ECO:0007669"/>
    <property type="project" value="InterPro"/>
</dbReference>
<dbReference type="EC" id="2.1.1.-" evidence="8"/>
<feature type="region of interest" description="Disordered" evidence="9">
    <location>
        <begin position="112"/>
        <end position="131"/>
    </location>
</feature>
<evidence type="ECO:0000313" key="11">
    <source>
        <dbReference type="EMBL" id="RKF20501.1"/>
    </source>
</evidence>
<keyword evidence="5" id="KW-0680">Restriction system</keyword>
<comment type="catalytic activity">
    <reaction evidence="7">
        <text>a 2'-deoxycytidine in DNA + S-adenosyl-L-methionine = an N(4)-methyl-2'-deoxycytidine in DNA + S-adenosyl-L-homocysteine + H(+)</text>
        <dbReference type="Rhea" id="RHEA:16857"/>
        <dbReference type="Rhea" id="RHEA-COMP:11369"/>
        <dbReference type="Rhea" id="RHEA-COMP:13674"/>
        <dbReference type="ChEBI" id="CHEBI:15378"/>
        <dbReference type="ChEBI" id="CHEBI:57856"/>
        <dbReference type="ChEBI" id="CHEBI:59789"/>
        <dbReference type="ChEBI" id="CHEBI:85452"/>
        <dbReference type="ChEBI" id="CHEBI:137933"/>
        <dbReference type="EC" id="2.1.1.113"/>
    </reaction>
</comment>
<organism evidence="11 12">
    <name type="scientific">Micromonospora globbae</name>
    <dbReference type="NCBI Taxonomy" id="1894969"/>
    <lineage>
        <taxon>Bacteria</taxon>
        <taxon>Bacillati</taxon>
        <taxon>Actinomycetota</taxon>
        <taxon>Actinomycetes</taxon>
        <taxon>Micromonosporales</taxon>
        <taxon>Micromonosporaceae</taxon>
        <taxon>Micromonospora</taxon>
    </lineage>
</organism>
<dbReference type="InterPro" id="IPR029063">
    <property type="entry name" value="SAM-dependent_MTases_sf"/>
</dbReference>